<dbReference type="AlphaFoldDB" id="K2HDS4"/>
<dbReference type="STRING" id="1231392.OCGS_1495"/>
<keyword evidence="4" id="KW-1185">Reference proteome</keyword>
<dbReference type="InterPro" id="IPR036641">
    <property type="entry name" value="HPT_dom_sf"/>
</dbReference>
<reference evidence="3 4" key="1">
    <citation type="journal article" date="2012" name="J. Bacteriol.">
        <title>Draft Genome Sequence of Oceaniovalibus guishaninsula JLT2003T.</title>
        <authorList>
            <person name="Tang K."/>
            <person name="Liu K."/>
            <person name="Jiao N."/>
        </authorList>
    </citation>
    <scope>NUCLEOTIDE SEQUENCE [LARGE SCALE GENOMIC DNA]</scope>
    <source>
        <strain evidence="3 4">JLT2003</strain>
    </source>
</reference>
<dbReference type="OrthoDB" id="7867809at2"/>
<feature type="domain" description="HPt" evidence="2">
    <location>
        <begin position="44"/>
        <end position="76"/>
    </location>
</feature>
<comment type="caution">
    <text evidence="3">The sequence shown here is derived from an EMBL/GenBank/DDBJ whole genome shotgun (WGS) entry which is preliminary data.</text>
</comment>
<protein>
    <submittedName>
        <fullName evidence="3">Hpt domain protein</fullName>
    </submittedName>
</protein>
<evidence type="ECO:0000256" key="1">
    <source>
        <dbReference type="ARBA" id="ARBA00023012"/>
    </source>
</evidence>
<dbReference type="eggNOG" id="COG2198">
    <property type="taxonomic scope" value="Bacteria"/>
</dbReference>
<proteinExistence type="predicted"/>
<dbReference type="EMBL" id="AMGO01000021">
    <property type="protein sequence ID" value="EKE44657.1"/>
    <property type="molecule type" value="Genomic_DNA"/>
</dbReference>
<accession>K2HDS4</accession>
<evidence type="ECO:0000313" key="3">
    <source>
        <dbReference type="EMBL" id="EKE44657.1"/>
    </source>
</evidence>
<gene>
    <name evidence="3" type="ORF">OCGS_1495</name>
</gene>
<dbReference type="RefSeq" id="WP_007426647.1">
    <property type="nucleotide sequence ID" value="NZ_AMGO01000021.1"/>
</dbReference>
<dbReference type="Proteomes" id="UP000006765">
    <property type="component" value="Unassembled WGS sequence"/>
</dbReference>
<evidence type="ECO:0000313" key="4">
    <source>
        <dbReference type="Proteomes" id="UP000006765"/>
    </source>
</evidence>
<dbReference type="Gene3D" id="1.20.120.160">
    <property type="entry name" value="HPT domain"/>
    <property type="match status" value="1"/>
</dbReference>
<dbReference type="GO" id="GO:0004672">
    <property type="term" value="F:protein kinase activity"/>
    <property type="evidence" value="ECO:0007669"/>
    <property type="project" value="UniProtKB-ARBA"/>
</dbReference>
<name>K2HDS4_9RHOB</name>
<dbReference type="InterPro" id="IPR008207">
    <property type="entry name" value="Sig_transdc_His_kin_Hpt_dom"/>
</dbReference>
<dbReference type="SUPFAM" id="SSF47226">
    <property type="entry name" value="Histidine-containing phosphotransfer domain, HPT domain"/>
    <property type="match status" value="1"/>
</dbReference>
<evidence type="ECO:0000259" key="2">
    <source>
        <dbReference type="Pfam" id="PF01627"/>
    </source>
</evidence>
<keyword evidence="1" id="KW-0902">Two-component regulatory system</keyword>
<dbReference type="Pfam" id="PF01627">
    <property type="entry name" value="Hpt"/>
    <property type="match status" value="1"/>
</dbReference>
<dbReference type="GO" id="GO:0000160">
    <property type="term" value="P:phosphorelay signal transduction system"/>
    <property type="evidence" value="ECO:0007669"/>
    <property type="project" value="UniProtKB-KW"/>
</dbReference>
<organism evidence="3 4">
    <name type="scientific">Oceaniovalibus guishaninsula JLT2003</name>
    <dbReference type="NCBI Taxonomy" id="1231392"/>
    <lineage>
        <taxon>Bacteria</taxon>
        <taxon>Pseudomonadati</taxon>
        <taxon>Pseudomonadota</taxon>
        <taxon>Alphaproteobacteria</taxon>
        <taxon>Rhodobacterales</taxon>
        <taxon>Roseobacteraceae</taxon>
        <taxon>Oceaniovalibus</taxon>
    </lineage>
</organism>
<sequence length="109" mass="11717">MIAWDRVRELRAEMDEADFAEVVDLFLDEMDTAIMGLNDTGAPPSPEDLHAIKGCAANLGFLSLAQMCLRAERQSGGPASGQVVPGDIVACYVGSRAEFLEGLSRREAC</sequence>